<name>E6MFG1_9FIRM</name>
<dbReference type="STRING" id="887929.HMP0721_0744"/>
<comment type="pathway">
    <text evidence="3 18">Phospholipid metabolism; CDP-diacylglycerol biosynthesis; CDP-diacylglycerol from sn-glycerol 3-phosphate: step 3/3.</text>
</comment>
<evidence type="ECO:0000256" key="17">
    <source>
        <dbReference type="ARBA" id="ARBA00023264"/>
    </source>
</evidence>
<keyword evidence="10 18" id="KW-0808">Transferase</keyword>
<organism evidence="20 21">
    <name type="scientific">Pseudoramibacter alactolyticus ATCC 23263</name>
    <dbReference type="NCBI Taxonomy" id="887929"/>
    <lineage>
        <taxon>Bacteria</taxon>
        <taxon>Bacillati</taxon>
        <taxon>Bacillota</taxon>
        <taxon>Clostridia</taxon>
        <taxon>Eubacteriales</taxon>
        <taxon>Eubacteriaceae</taxon>
        <taxon>Pseudoramibacter</taxon>
    </lineage>
</organism>
<comment type="caution">
    <text evidence="20">The sequence shown here is derived from an EMBL/GenBank/DDBJ whole genome shotgun (WGS) entry which is preliminary data.</text>
</comment>
<feature type="transmembrane region" description="Helical" evidence="19">
    <location>
        <begin position="12"/>
        <end position="37"/>
    </location>
</feature>
<keyword evidence="13 19" id="KW-1133">Transmembrane helix</keyword>
<evidence type="ECO:0000256" key="18">
    <source>
        <dbReference type="RuleBase" id="RU003938"/>
    </source>
</evidence>
<feature type="transmembrane region" description="Helical" evidence="19">
    <location>
        <begin position="75"/>
        <end position="93"/>
    </location>
</feature>
<dbReference type="AlphaFoldDB" id="E6MFG1"/>
<dbReference type="GO" id="GO:0016024">
    <property type="term" value="P:CDP-diacylglycerol biosynthetic process"/>
    <property type="evidence" value="ECO:0007669"/>
    <property type="project" value="UniProtKB-UniPathway"/>
</dbReference>
<evidence type="ECO:0000313" key="20">
    <source>
        <dbReference type="EMBL" id="EFV02148.1"/>
    </source>
</evidence>
<reference evidence="20 21" key="1">
    <citation type="submission" date="2010-12" db="EMBL/GenBank/DDBJ databases">
        <authorList>
            <person name="Muzny D."/>
            <person name="Qin X."/>
            <person name="Deng J."/>
            <person name="Jiang H."/>
            <person name="Liu Y."/>
            <person name="Qu J."/>
            <person name="Song X.-Z."/>
            <person name="Zhang L."/>
            <person name="Thornton R."/>
            <person name="Coyle M."/>
            <person name="Francisco L."/>
            <person name="Jackson L."/>
            <person name="Javaid M."/>
            <person name="Korchina V."/>
            <person name="Kovar C."/>
            <person name="Mata R."/>
            <person name="Mathew T."/>
            <person name="Ngo R."/>
            <person name="Nguyen L."/>
            <person name="Nguyen N."/>
            <person name="Okwuonu G."/>
            <person name="Ongeri F."/>
            <person name="Pham C."/>
            <person name="Simmons D."/>
            <person name="Wilczek-Boney K."/>
            <person name="Hale W."/>
            <person name="Jakkamsetti A."/>
            <person name="Pham P."/>
            <person name="Ruth R."/>
            <person name="San Lucas F."/>
            <person name="Warren J."/>
            <person name="Zhang J."/>
            <person name="Zhao Z."/>
            <person name="Zhou C."/>
            <person name="Zhu D."/>
            <person name="Lee S."/>
            <person name="Bess C."/>
            <person name="Blankenburg K."/>
            <person name="Forbes L."/>
            <person name="Fu Q."/>
            <person name="Gubbala S."/>
            <person name="Hirani K."/>
            <person name="Jayaseelan J.C."/>
            <person name="Lara F."/>
            <person name="Munidasa M."/>
            <person name="Palculict T."/>
            <person name="Patil S."/>
            <person name="Pu L.-L."/>
            <person name="Saada N."/>
            <person name="Tang L."/>
            <person name="Weissenberger G."/>
            <person name="Zhu Y."/>
            <person name="Hemphill L."/>
            <person name="Shang Y."/>
            <person name="Youmans B."/>
            <person name="Ayvaz T."/>
            <person name="Ross M."/>
            <person name="Santibanez J."/>
            <person name="Aqrawi P."/>
            <person name="Gross S."/>
            <person name="Joshi V."/>
            <person name="Fowler G."/>
            <person name="Nazareth L."/>
            <person name="Reid J."/>
            <person name="Worley K."/>
            <person name="Petrosino J."/>
            <person name="Highlander S."/>
            <person name="Gibbs R."/>
        </authorList>
    </citation>
    <scope>NUCLEOTIDE SEQUENCE [LARGE SCALE GENOMIC DNA]</scope>
    <source>
        <strain evidence="20 21">ATCC 23263</strain>
    </source>
</reference>
<keyword evidence="12 18" id="KW-0548">Nucleotidyltransferase</keyword>
<evidence type="ECO:0000256" key="1">
    <source>
        <dbReference type="ARBA" id="ARBA00001698"/>
    </source>
</evidence>
<keyword evidence="15 19" id="KW-0472">Membrane</keyword>
<dbReference type="EC" id="2.7.7.41" evidence="6 18"/>
<evidence type="ECO:0000256" key="12">
    <source>
        <dbReference type="ARBA" id="ARBA00022695"/>
    </source>
</evidence>
<evidence type="ECO:0000256" key="8">
    <source>
        <dbReference type="ARBA" id="ARBA00022475"/>
    </source>
</evidence>
<evidence type="ECO:0000313" key="21">
    <source>
        <dbReference type="Proteomes" id="UP000004754"/>
    </source>
</evidence>
<dbReference type="PANTHER" id="PTHR46382">
    <property type="entry name" value="PHOSPHATIDATE CYTIDYLYLTRANSFERASE"/>
    <property type="match status" value="1"/>
</dbReference>
<comment type="pathway">
    <text evidence="4">Lipid metabolism.</text>
</comment>
<keyword evidence="17" id="KW-1208">Phospholipid metabolism</keyword>
<evidence type="ECO:0000256" key="19">
    <source>
        <dbReference type="SAM" id="Phobius"/>
    </source>
</evidence>
<comment type="subcellular location">
    <subcellularLocation>
        <location evidence="2">Cell membrane</location>
        <topology evidence="2">Multi-pass membrane protein</topology>
    </subcellularLocation>
</comment>
<feature type="transmembrane region" description="Helical" evidence="19">
    <location>
        <begin position="128"/>
        <end position="148"/>
    </location>
</feature>
<dbReference type="Proteomes" id="UP000004754">
    <property type="component" value="Unassembled WGS sequence"/>
</dbReference>
<evidence type="ECO:0000256" key="3">
    <source>
        <dbReference type="ARBA" id="ARBA00005119"/>
    </source>
</evidence>
<evidence type="ECO:0000256" key="9">
    <source>
        <dbReference type="ARBA" id="ARBA00022516"/>
    </source>
</evidence>
<accession>E6MFG1</accession>
<evidence type="ECO:0000256" key="14">
    <source>
        <dbReference type="ARBA" id="ARBA00023098"/>
    </source>
</evidence>
<keyword evidence="21" id="KW-1185">Reference proteome</keyword>
<feature type="transmembrane region" description="Helical" evidence="19">
    <location>
        <begin position="100"/>
        <end position="122"/>
    </location>
</feature>
<evidence type="ECO:0000256" key="4">
    <source>
        <dbReference type="ARBA" id="ARBA00005189"/>
    </source>
</evidence>
<comment type="catalytic activity">
    <reaction evidence="1 18">
        <text>a 1,2-diacyl-sn-glycero-3-phosphate + CTP + H(+) = a CDP-1,2-diacyl-sn-glycerol + diphosphate</text>
        <dbReference type="Rhea" id="RHEA:16229"/>
        <dbReference type="ChEBI" id="CHEBI:15378"/>
        <dbReference type="ChEBI" id="CHEBI:33019"/>
        <dbReference type="ChEBI" id="CHEBI:37563"/>
        <dbReference type="ChEBI" id="CHEBI:58332"/>
        <dbReference type="ChEBI" id="CHEBI:58608"/>
        <dbReference type="EC" id="2.7.7.41"/>
    </reaction>
</comment>
<feature type="transmembrane region" description="Helical" evidence="19">
    <location>
        <begin position="200"/>
        <end position="223"/>
    </location>
</feature>
<dbReference type="GO" id="GO:0005886">
    <property type="term" value="C:plasma membrane"/>
    <property type="evidence" value="ECO:0007669"/>
    <property type="project" value="UniProtKB-SubCell"/>
</dbReference>
<keyword evidence="9" id="KW-0444">Lipid biosynthesis</keyword>
<dbReference type="RefSeq" id="WP_006598168.1">
    <property type="nucleotide sequence ID" value="NZ_GL622359.1"/>
</dbReference>
<feature type="transmembrane region" description="Helical" evidence="19">
    <location>
        <begin position="49"/>
        <end position="69"/>
    </location>
</feature>
<evidence type="ECO:0000256" key="13">
    <source>
        <dbReference type="ARBA" id="ARBA00022989"/>
    </source>
</evidence>
<keyword evidence="11 18" id="KW-0812">Transmembrane</keyword>
<dbReference type="PANTHER" id="PTHR46382:SF1">
    <property type="entry name" value="PHOSPHATIDATE CYTIDYLYLTRANSFERASE"/>
    <property type="match status" value="1"/>
</dbReference>
<keyword evidence="8" id="KW-1003">Cell membrane</keyword>
<dbReference type="eggNOG" id="COG0575">
    <property type="taxonomic scope" value="Bacteria"/>
</dbReference>
<sequence length="268" mass="29643">MAKRIVTAVVGLPILIALLVLGGWFVYALTLALAVIGMVEYIHAINHRLPIKAGYFWPIIFSALLVTVMHFDYQLALPALFITFILTFVIEIAGRKHNAYRAMATVFGLVWVPTMLGHLQLFDAMPQGIYYLWMVFILAFVTDTFAYFVGKFFGKTSLTPEISPNKTVAGAVGGTVSTIIAMVIYGVVLKHYFAFDLPLYLYGILGFVGAIISQCGDLTASLIKRKLEIKDYGKLLPGHGGVLDRFDSIIFVLPIVYLFAQLTFSSLV</sequence>
<protein>
    <recommendedName>
        <fullName evidence="7 18">Phosphatidate cytidylyltransferase</fullName>
        <ecNumber evidence="6 18">2.7.7.41</ecNumber>
    </recommendedName>
</protein>
<feature type="transmembrane region" description="Helical" evidence="19">
    <location>
        <begin position="168"/>
        <end position="188"/>
    </location>
</feature>
<dbReference type="EMBL" id="AEQN01000012">
    <property type="protein sequence ID" value="EFV02148.1"/>
    <property type="molecule type" value="Genomic_DNA"/>
</dbReference>
<keyword evidence="14" id="KW-0443">Lipid metabolism</keyword>
<evidence type="ECO:0000256" key="16">
    <source>
        <dbReference type="ARBA" id="ARBA00023209"/>
    </source>
</evidence>
<comment type="similarity">
    <text evidence="5 18">Belongs to the CDS family.</text>
</comment>
<evidence type="ECO:0000256" key="6">
    <source>
        <dbReference type="ARBA" id="ARBA00012487"/>
    </source>
</evidence>
<evidence type="ECO:0000256" key="15">
    <source>
        <dbReference type="ARBA" id="ARBA00023136"/>
    </source>
</evidence>
<dbReference type="InterPro" id="IPR000374">
    <property type="entry name" value="PC_trans"/>
</dbReference>
<dbReference type="GO" id="GO:0004605">
    <property type="term" value="F:phosphatidate cytidylyltransferase activity"/>
    <property type="evidence" value="ECO:0007669"/>
    <property type="project" value="UniProtKB-EC"/>
</dbReference>
<evidence type="ECO:0000256" key="5">
    <source>
        <dbReference type="ARBA" id="ARBA00010185"/>
    </source>
</evidence>
<evidence type="ECO:0000256" key="7">
    <source>
        <dbReference type="ARBA" id="ARBA00019373"/>
    </source>
</evidence>
<feature type="transmembrane region" description="Helical" evidence="19">
    <location>
        <begin position="244"/>
        <end position="264"/>
    </location>
</feature>
<evidence type="ECO:0000256" key="11">
    <source>
        <dbReference type="ARBA" id="ARBA00022692"/>
    </source>
</evidence>
<dbReference type="UniPathway" id="UPA00557">
    <property type="reaction ID" value="UER00614"/>
</dbReference>
<dbReference type="PROSITE" id="PS01315">
    <property type="entry name" value="CDS"/>
    <property type="match status" value="1"/>
</dbReference>
<keyword evidence="16" id="KW-0594">Phospholipid biosynthesis</keyword>
<dbReference type="Pfam" id="PF01148">
    <property type="entry name" value="CTP_transf_1"/>
    <property type="match status" value="1"/>
</dbReference>
<proteinExistence type="inferred from homology"/>
<evidence type="ECO:0000256" key="10">
    <source>
        <dbReference type="ARBA" id="ARBA00022679"/>
    </source>
</evidence>
<dbReference type="OrthoDB" id="9799199at2"/>
<dbReference type="HOGENOM" id="CLU_037294_2_1_9"/>
<evidence type="ECO:0000256" key="2">
    <source>
        <dbReference type="ARBA" id="ARBA00004651"/>
    </source>
</evidence>
<gene>
    <name evidence="20" type="primary">cdsA</name>
    <name evidence="20" type="ORF">HMP0721_0744</name>
</gene>